<dbReference type="EMBL" id="MLIH01000035">
    <property type="protein sequence ID" value="OHU06501.1"/>
    <property type="molecule type" value="Genomic_DNA"/>
</dbReference>
<dbReference type="PROSITE" id="PS51198">
    <property type="entry name" value="UVRD_HELICASE_ATP_BIND"/>
    <property type="match status" value="1"/>
</dbReference>
<evidence type="ECO:0000256" key="1">
    <source>
        <dbReference type="ARBA" id="ARBA00022741"/>
    </source>
</evidence>
<keyword evidence="4 5" id="KW-0067">ATP-binding</keyword>
<accession>A0ABX3BVP6</accession>
<evidence type="ECO:0000259" key="6">
    <source>
        <dbReference type="PROSITE" id="PS51198"/>
    </source>
</evidence>
<feature type="binding site" evidence="5">
    <location>
        <begin position="216"/>
        <end position="223"/>
    </location>
    <ligand>
        <name>ATP</name>
        <dbReference type="ChEBI" id="CHEBI:30616"/>
    </ligand>
</feature>
<dbReference type="Gene3D" id="3.40.50.300">
    <property type="entry name" value="P-loop containing nucleotide triphosphate hydrolases"/>
    <property type="match status" value="3"/>
</dbReference>
<evidence type="ECO:0000256" key="2">
    <source>
        <dbReference type="ARBA" id="ARBA00022801"/>
    </source>
</evidence>
<keyword evidence="8" id="KW-1185">Reference proteome</keyword>
<gene>
    <name evidence="7" type="ORF">BKG73_23640</name>
</gene>
<dbReference type="PANTHER" id="PTHR11070">
    <property type="entry name" value="UVRD / RECB / PCRA DNA HELICASE FAMILY MEMBER"/>
    <property type="match status" value="1"/>
</dbReference>
<keyword evidence="3 5" id="KW-0347">Helicase</keyword>
<dbReference type="SUPFAM" id="SSF52540">
    <property type="entry name" value="P-loop containing nucleoside triphosphate hydrolases"/>
    <property type="match status" value="1"/>
</dbReference>
<dbReference type="InterPro" id="IPR048227">
    <property type="entry name" value="HelD-like_actinomycetes"/>
</dbReference>
<keyword evidence="1 5" id="KW-0547">Nucleotide-binding</keyword>
<evidence type="ECO:0000313" key="7">
    <source>
        <dbReference type="EMBL" id="OHU06501.1"/>
    </source>
</evidence>
<reference evidence="7 8" key="1">
    <citation type="submission" date="2016-10" db="EMBL/GenBank/DDBJ databases">
        <title>Evaluation of Human, Animal and Environmental Mycobacterium chelonae Isolates by Core Genome Phylogenomic Analysis, Targeted Gene Comparison, and Anti-microbial Susceptibility Patterns: A Tale of Mistaken Identities.</title>
        <authorList>
            <person name="Fogelson S.B."/>
            <person name="Camus A.C."/>
            <person name="Lorenz W."/>
            <person name="Vasireddy R."/>
            <person name="Vasireddy S."/>
            <person name="Smith T."/>
            <person name="Brown-Elliott B.A."/>
            <person name="Wallace R.J.Jr."/>
            <person name="Hasan N.A."/>
            <person name="Reischl U."/>
            <person name="Sanchez S."/>
        </authorList>
    </citation>
    <scope>NUCLEOTIDE SEQUENCE [LARGE SCALE GENOMIC DNA]</scope>
    <source>
        <strain evidence="7 8">8528</strain>
    </source>
</reference>
<dbReference type="PANTHER" id="PTHR11070:SF45">
    <property type="entry name" value="DNA 3'-5' HELICASE"/>
    <property type="match status" value="1"/>
</dbReference>
<sequence>MGTIRLTTHEEELQSEREYIAGLYERLDAERARVKGRYRTALRGPVDQQNGAAMVERDDEVRALASQAQRLDVADDGLCFGRLDAITGERSYIGRIGLLDEKNDYEPLLIDWRAPAAEAFYIATGAHPENTRRRRQFRTRGRHVDDFADEILVVGSDGRSDGDEHDGERGSMSDAALLAAVNAPRGNGMRDIVATIQAEQDRIIRLDHPGVLVIEGGPGTGKTVVALHRVAYLLYTQRKRMERHGVLVVGPNAAFLSHISRVLPSLGETNVVFTTAGDLMPGLKVTAEDDADAARLKGSLQILDVLAAAVADRQRVPETPLPIQLADVAVRIDADIAQWAIEEARASKLPHNEARAVFTDVLTWALTERAIPRIGKGWLTREDRKAWEHLRAELLDELGDHEGFAAALDELWPTLTPEVLLSELYTSPERLRAAGADSALARAVGDAWTVSDVPLLDELVDLVGRDKAAEEAAERERRAEAEYAAGVLDLMTGREDMMDDEDHLFATDLLGAEDLAERFTERDTRDLVERASADRDWTYGHIVIDEAQELSEMDWRVLMRRCPSRSFTVVGDLAQRRSVAGATSWDAMLQPYVPGRWLYRPLSVNYRTPAEIMAVASAVLAEFAPDTRPPESVRSCGVLPWSRRLAENQLSKAIEDFTRDEEGREGTSVVIGPAGLPGTVPASETKGLEFDAVLVVEPERILAEGPRGAAELYVALTRATQRLGVLHVAPLPELLVGLTESTSDPDAVRRVVPTSVGQ</sequence>
<dbReference type="InterPro" id="IPR000212">
    <property type="entry name" value="DNA_helicase_UvrD/REP"/>
</dbReference>
<dbReference type="Proteomes" id="UP000179621">
    <property type="component" value="Unassembled WGS sequence"/>
</dbReference>
<dbReference type="GO" id="GO:0004386">
    <property type="term" value="F:helicase activity"/>
    <property type="evidence" value="ECO:0007669"/>
    <property type="project" value="UniProtKB-KW"/>
</dbReference>
<protein>
    <submittedName>
        <fullName evidence="7">Helicase</fullName>
    </submittedName>
</protein>
<name>A0ABX3BVP6_9MYCO</name>
<dbReference type="RefSeq" id="WP_070910663.1">
    <property type="nucleotide sequence ID" value="NZ_MLIC01000002.1"/>
</dbReference>
<evidence type="ECO:0000256" key="3">
    <source>
        <dbReference type="ARBA" id="ARBA00022806"/>
    </source>
</evidence>
<evidence type="ECO:0000256" key="4">
    <source>
        <dbReference type="ARBA" id="ARBA00022840"/>
    </source>
</evidence>
<feature type="domain" description="UvrD-like helicase ATP-binding" evidence="6">
    <location>
        <begin position="195"/>
        <end position="609"/>
    </location>
</feature>
<keyword evidence="2 5" id="KW-0378">Hydrolase</keyword>
<proteinExistence type="predicted"/>
<comment type="caution">
    <text evidence="7">The sequence shown here is derived from an EMBL/GenBank/DDBJ whole genome shotgun (WGS) entry which is preliminary data.</text>
</comment>
<dbReference type="InterPro" id="IPR014016">
    <property type="entry name" value="UvrD-like_ATP-bd"/>
</dbReference>
<dbReference type="NCBIfam" id="NF041258">
    <property type="entry name" value="motor_HelR_2"/>
    <property type="match status" value="1"/>
</dbReference>
<dbReference type="NCBIfam" id="NF041465">
    <property type="entry name" value="HelD_MYCSM"/>
    <property type="match status" value="1"/>
</dbReference>
<organism evidence="7 8">
    <name type="scientific">Mycobacteroides saopaulense</name>
    <dbReference type="NCBI Taxonomy" id="1578165"/>
    <lineage>
        <taxon>Bacteria</taxon>
        <taxon>Bacillati</taxon>
        <taxon>Actinomycetota</taxon>
        <taxon>Actinomycetes</taxon>
        <taxon>Mycobacteriales</taxon>
        <taxon>Mycobacteriaceae</taxon>
        <taxon>Mycobacteroides</taxon>
    </lineage>
</organism>
<evidence type="ECO:0000256" key="5">
    <source>
        <dbReference type="PROSITE-ProRule" id="PRU00560"/>
    </source>
</evidence>
<dbReference type="InterPro" id="IPR027417">
    <property type="entry name" value="P-loop_NTPase"/>
</dbReference>
<evidence type="ECO:0000313" key="8">
    <source>
        <dbReference type="Proteomes" id="UP000179621"/>
    </source>
</evidence>